<dbReference type="InterPro" id="IPR024077">
    <property type="entry name" value="Neurolysin/TOP_dom2"/>
</dbReference>
<dbReference type="AlphaFoldDB" id="A0A0K1PHQ3"/>
<dbReference type="SUPFAM" id="SSF55486">
    <property type="entry name" value="Metalloproteases ('zincins'), catalytic domain"/>
    <property type="match status" value="1"/>
</dbReference>
<dbReference type="PANTHER" id="PTHR43660:SF1">
    <property type="entry name" value="DIPEPTIDYL CARBOXYPEPTIDASE"/>
    <property type="match status" value="1"/>
</dbReference>
<organism evidence="12 13">
    <name type="scientific">Vulgatibacter incomptus</name>
    <dbReference type="NCBI Taxonomy" id="1391653"/>
    <lineage>
        <taxon>Bacteria</taxon>
        <taxon>Pseudomonadati</taxon>
        <taxon>Myxococcota</taxon>
        <taxon>Myxococcia</taxon>
        <taxon>Myxococcales</taxon>
        <taxon>Cystobacterineae</taxon>
        <taxon>Vulgatibacteraceae</taxon>
        <taxon>Vulgatibacter</taxon>
    </lineage>
</organism>
<reference evidence="12 13" key="1">
    <citation type="submission" date="2015-08" db="EMBL/GenBank/DDBJ databases">
        <authorList>
            <person name="Babu N.S."/>
            <person name="Beckwith C.J."/>
            <person name="Beseler K.G."/>
            <person name="Brison A."/>
            <person name="Carone J.V."/>
            <person name="Caskin T.P."/>
            <person name="Diamond M."/>
            <person name="Durham M.E."/>
            <person name="Foxe J.M."/>
            <person name="Go M."/>
            <person name="Henderson B.A."/>
            <person name="Jones I.B."/>
            <person name="McGettigan J.A."/>
            <person name="Micheletti S.J."/>
            <person name="Nasrallah M.E."/>
            <person name="Ortiz D."/>
            <person name="Piller C.R."/>
            <person name="Privatt S.R."/>
            <person name="Schneider S.L."/>
            <person name="Sharp S."/>
            <person name="Smith T.C."/>
            <person name="Stanton J.D."/>
            <person name="Ullery H.E."/>
            <person name="Wilson R.J."/>
            <person name="Serrano M.G."/>
            <person name="Buck G."/>
            <person name="Lee V."/>
            <person name="Wang Y."/>
            <person name="Carvalho R."/>
            <person name="Voegtly L."/>
            <person name="Shi R."/>
            <person name="Duckworth R."/>
            <person name="Johnson A."/>
            <person name="Loviza R."/>
            <person name="Walstead R."/>
            <person name="Shah Z."/>
            <person name="Kiflezghi M."/>
            <person name="Wade K."/>
            <person name="Ball S.L."/>
            <person name="Bradley K.W."/>
            <person name="Asai D.J."/>
            <person name="Bowman C.A."/>
            <person name="Russell D.A."/>
            <person name="Pope W.H."/>
            <person name="Jacobs-Sera D."/>
            <person name="Hendrix R.W."/>
            <person name="Hatfull G.F."/>
        </authorList>
    </citation>
    <scope>NUCLEOTIDE SEQUENCE [LARGE SCALE GENOMIC DNA]</scope>
    <source>
        <strain evidence="12 13">DSM 27710</strain>
    </source>
</reference>
<dbReference type="InterPro" id="IPR045666">
    <property type="entry name" value="OpdA_N"/>
</dbReference>
<feature type="domain" description="Peptidase M3A/M3B catalytic" evidence="10">
    <location>
        <begin position="227"/>
        <end position="678"/>
    </location>
</feature>
<dbReference type="InterPro" id="IPR001567">
    <property type="entry name" value="Pept_M3A_M3B_dom"/>
</dbReference>
<evidence type="ECO:0000256" key="6">
    <source>
        <dbReference type="ARBA" id="ARBA00023049"/>
    </source>
</evidence>
<evidence type="ECO:0000256" key="4">
    <source>
        <dbReference type="ARBA" id="ARBA00022801"/>
    </source>
</evidence>
<feature type="domain" description="Oligopeptidase A N-terminal" evidence="11">
    <location>
        <begin position="30"/>
        <end position="149"/>
    </location>
</feature>
<comment type="cofactor">
    <cofactor evidence="9">
        <name>Zn(2+)</name>
        <dbReference type="ChEBI" id="CHEBI:29105"/>
    </cofactor>
    <text evidence="9">Binds 1 zinc ion.</text>
</comment>
<evidence type="ECO:0000256" key="7">
    <source>
        <dbReference type="ARBA" id="ARBA00024603"/>
    </source>
</evidence>
<dbReference type="EC" id="3.4.24.70" evidence="8"/>
<dbReference type="Gene3D" id="3.40.390.10">
    <property type="entry name" value="Collagenase (Catalytic Domain)"/>
    <property type="match status" value="1"/>
</dbReference>
<keyword evidence="5 9" id="KW-0862">Zinc</keyword>
<keyword evidence="3 9" id="KW-0479">Metal-binding</keyword>
<accession>A0A0K1PHQ3</accession>
<dbReference type="RefSeq" id="WP_050727023.1">
    <property type="nucleotide sequence ID" value="NZ_CP012332.1"/>
</dbReference>
<dbReference type="GO" id="GO:0005829">
    <property type="term" value="C:cytosol"/>
    <property type="evidence" value="ECO:0007669"/>
    <property type="project" value="UniProtKB-ARBA"/>
</dbReference>
<evidence type="ECO:0000256" key="9">
    <source>
        <dbReference type="RuleBase" id="RU003435"/>
    </source>
</evidence>
<comment type="catalytic activity">
    <reaction evidence="7">
        <text>Hydrolysis of oligopeptides, with broad specificity. Gly or Ala commonly occur as P1 or P1' residues, but more distant residues are also important, as is shown by the fact that Z-Gly-Pro-Gly-|-Gly-Pro-Ala is cleaved, but not Z-(Gly)(5).</text>
        <dbReference type="EC" id="3.4.24.70"/>
    </reaction>
</comment>
<evidence type="ECO:0000256" key="8">
    <source>
        <dbReference type="ARBA" id="ARBA00026100"/>
    </source>
</evidence>
<gene>
    <name evidence="12" type="ORF">AKJ08_3318</name>
</gene>
<comment type="similarity">
    <text evidence="1 9">Belongs to the peptidase M3 family.</text>
</comment>
<dbReference type="InterPro" id="IPR034005">
    <property type="entry name" value="M3A_DCP"/>
</dbReference>
<dbReference type="GO" id="GO:0006508">
    <property type="term" value="P:proteolysis"/>
    <property type="evidence" value="ECO:0007669"/>
    <property type="project" value="UniProtKB-KW"/>
</dbReference>
<dbReference type="InterPro" id="IPR045090">
    <property type="entry name" value="Pept_M3A_M3B"/>
</dbReference>
<dbReference type="GO" id="GO:0004222">
    <property type="term" value="F:metalloendopeptidase activity"/>
    <property type="evidence" value="ECO:0007669"/>
    <property type="project" value="UniProtKB-EC"/>
</dbReference>
<dbReference type="Gene3D" id="1.10.1370.10">
    <property type="entry name" value="Neurolysin, domain 3"/>
    <property type="match status" value="1"/>
</dbReference>
<evidence type="ECO:0000259" key="11">
    <source>
        <dbReference type="Pfam" id="PF19310"/>
    </source>
</evidence>
<sequence>MIDQAPNPLLHLGFDLPFDRIRPEHVQPAVRELLAEAEAAIAAIATRGAAPTYESTLEALEKTTERLELAMTVVGHLESVASTPALREAYNAVLPEVSAFYARIPLNDGLWNALRSLAETDEAGALDPARKRFLDKTLADFRRHGAELDPAGKARLEALSRELAEVTSRFSQNVVDASGAFELMVDDRARLAGLPDSAVAAAEEAARAKGAKGFRFTLHAPSYVPAMTYLEDGELRERIWRAFDSRATSGDFDNRPLVGKILELRREKARLLGYQDFADLVLEDRMAQSGANARAFVRDLRERTEPFYVNENDALLGFRREEDGQGAKAIQPWELAYWAEKQRRARYDFDEEELRPYFPLPSVIEGLFAVVNRLYGIRVEERRDVPVWHPDVRSYSILDADGSLLCAFYADLHPRDEKRGGAWMNGLVTGLHRAGAKAPHLGLICANFTPPSAGKPALLTHREVETLFHEFGHLLHHALSRPEIRSLGGTNVAWDFVELPSQIMENWCWERDALDLFARHHETGARIPEALFEKMIRARTYRAANAMMRQLGFAEVDLAMHTDFEPKAGRDVMAFARGILQAHTPAPLPESSAMIASFGHLFASGVGYAAGYYSYKWAEVLDADAFSRFREEGLFNPDVGRAFREEILARGDSAEPAMLFRSFRGREPSLDALLARSGLLPVAG</sequence>
<evidence type="ECO:0000256" key="3">
    <source>
        <dbReference type="ARBA" id="ARBA00022723"/>
    </source>
</evidence>
<evidence type="ECO:0000259" key="10">
    <source>
        <dbReference type="Pfam" id="PF01432"/>
    </source>
</evidence>
<keyword evidence="13" id="KW-1185">Reference proteome</keyword>
<dbReference type="FunFam" id="3.40.390.10:FF:000009">
    <property type="entry name" value="Oligopeptidase A"/>
    <property type="match status" value="1"/>
</dbReference>
<dbReference type="CDD" id="cd06456">
    <property type="entry name" value="M3A_DCP"/>
    <property type="match status" value="1"/>
</dbReference>
<dbReference type="KEGG" id="vin:AKJ08_3318"/>
<keyword evidence="2 9" id="KW-0645">Protease</keyword>
<dbReference type="Pfam" id="PF01432">
    <property type="entry name" value="Peptidase_M3"/>
    <property type="match status" value="1"/>
</dbReference>
<dbReference type="Gene3D" id="1.10.1370.40">
    <property type="match status" value="1"/>
</dbReference>
<proteinExistence type="inferred from homology"/>
<evidence type="ECO:0000313" key="12">
    <source>
        <dbReference type="EMBL" id="AKU92931.1"/>
    </source>
</evidence>
<keyword evidence="6 9" id="KW-0482">Metalloprotease</keyword>
<dbReference type="PATRIC" id="fig|1391653.3.peg.3465"/>
<dbReference type="Proteomes" id="UP000055590">
    <property type="component" value="Chromosome"/>
</dbReference>
<dbReference type="GO" id="GO:0046872">
    <property type="term" value="F:metal ion binding"/>
    <property type="evidence" value="ECO:0007669"/>
    <property type="project" value="UniProtKB-UniRule"/>
</dbReference>
<protein>
    <recommendedName>
        <fullName evidence="8">oligopeptidase A</fullName>
        <ecNumber evidence="8">3.4.24.70</ecNumber>
    </recommendedName>
</protein>
<dbReference type="EMBL" id="CP012332">
    <property type="protein sequence ID" value="AKU92931.1"/>
    <property type="molecule type" value="Genomic_DNA"/>
</dbReference>
<dbReference type="Pfam" id="PF19310">
    <property type="entry name" value="TOP_N"/>
    <property type="match status" value="1"/>
</dbReference>
<evidence type="ECO:0000256" key="1">
    <source>
        <dbReference type="ARBA" id="ARBA00006040"/>
    </source>
</evidence>
<evidence type="ECO:0000256" key="2">
    <source>
        <dbReference type="ARBA" id="ARBA00022670"/>
    </source>
</evidence>
<dbReference type="OrthoDB" id="9773538at2"/>
<keyword evidence="4 9" id="KW-0378">Hydrolase</keyword>
<dbReference type="InterPro" id="IPR024079">
    <property type="entry name" value="MetalloPept_cat_dom_sf"/>
</dbReference>
<dbReference type="STRING" id="1391653.AKJ08_3318"/>
<evidence type="ECO:0000256" key="5">
    <source>
        <dbReference type="ARBA" id="ARBA00022833"/>
    </source>
</evidence>
<evidence type="ECO:0000313" key="13">
    <source>
        <dbReference type="Proteomes" id="UP000055590"/>
    </source>
</evidence>
<name>A0A0K1PHQ3_9BACT</name>
<dbReference type="PANTHER" id="PTHR43660">
    <property type="entry name" value="DIPEPTIDYL CARBOXYPEPTIDASE"/>
    <property type="match status" value="1"/>
</dbReference>